<evidence type="ECO:0000313" key="2">
    <source>
        <dbReference type="Proteomes" id="UP001595814"/>
    </source>
</evidence>
<gene>
    <name evidence="1" type="ORF">ACFOUT_17745</name>
</gene>
<proteinExistence type="predicted"/>
<evidence type="ECO:0000313" key="1">
    <source>
        <dbReference type="EMBL" id="MFC4097734.1"/>
    </source>
</evidence>
<dbReference type="EMBL" id="JBHSAW010000024">
    <property type="protein sequence ID" value="MFC4097734.1"/>
    <property type="molecule type" value="Genomic_DNA"/>
</dbReference>
<name>A0ABV8JSW5_9FLAO</name>
<sequence>MKNILITFGIILHLQLTAQNYHYAVDSPKKITTAPSEEAPDEEDLAVIILPVDFNWQTIPEEYQNTIWQIEHDFDLAGQTIALPPKVTMRFKGGSLLNGEVHGNQTQIEANGDRHIFKEVDITGDFLTEYIKPQWFGAAMNGSTDDREAFVETLLQAQNIGAKVLVDSNMLLDLEETGQKSIFLEDNTWLEGANNASIIINNLLSPAFYMALTKNITIKNLTFLYDQKYDAAFGWSDNDNLYNARQLKEYLIGKKNIGFTASNPISRSPTSYRAIFLLEAAQNINFEDVKLMSKGQTADRFIQMGIKLKEQYKKNQEIRNDNGITDIPRNINLKNVTFDGIIMGIQGVVDTFTSEGLKSYRYSDIQSADGKNIGGNVGGVFWMPPPHLIYLNNDNSPTYHSEDITLKNSIDYGEYVGSENVRSSVSGYCNSLKLVDFQDGVLVDGYESYRRDGFADLGNVNNGVFKNIYVESTSSIFNPDYKFVCLRFLDNLNKVSFENVTIKDMADVVDQYPMDQTFGDYVTMDNVQIYVNEFKGELDGPFSIFGSNNKVVNSAVHIEKHSATKDFLGVVALDSDTRAKGSNNYYDVQVDGWRPFDGTNMGPSVKLILQDASNSNSNFARVTDISNNFIVEKTKTVKTEIWTRTEEVNLGSGKDQQLKMLIPYNFAINKVHVVTEQSLSAADVWVGARSRYGDIDMMKINSSVGEQKKAVGMDAMETNRYLYLKSVNNFNNKGKVSVTVELIRITE</sequence>
<dbReference type="Proteomes" id="UP001595814">
    <property type="component" value="Unassembled WGS sequence"/>
</dbReference>
<dbReference type="RefSeq" id="WP_192463163.1">
    <property type="nucleotide sequence ID" value="NZ_JACYFJ010000006.1"/>
</dbReference>
<accession>A0ABV8JSW5</accession>
<comment type="caution">
    <text evidence="1">The sequence shown here is derived from an EMBL/GenBank/DDBJ whole genome shotgun (WGS) entry which is preliminary data.</text>
</comment>
<keyword evidence="2" id="KW-1185">Reference proteome</keyword>
<protein>
    <submittedName>
        <fullName evidence="1">Uncharacterized protein</fullName>
    </submittedName>
</protein>
<organism evidence="1 2">
    <name type="scientific">Euzebyella saccharophila</name>
    <dbReference type="NCBI Taxonomy" id="679664"/>
    <lineage>
        <taxon>Bacteria</taxon>
        <taxon>Pseudomonadati</taxon>
        <taxon>Bacteroidota</taxon>
        <taxon>Flavobacteriia</taxon>
        <taxon>Flavobacteriales</taxon>
        <taxon>Flavobacteriaceae</taxon>
        <taxon>Euzebyella</taxon>
    </lineage>
</organism>
<reference evidence="2" key="1">
    <citation type="journal article" date="2019" name="Int. J. Syst. Evol. Microbiol.">
        <title>The Global Catalogue of Microorganisms (GCM) 10K type strain sequencing project: providing services to taxonomists for standard genome sequencing and annotation.</title>
        <authorList>
            <consortium name="The Broad Institute Genomics Platform"/>
            <consortium name="The Broad Institute Genome Sequencing Center for Infectious Disease"/>
            <person name="Wu L."/>
            <person name="Ma J."/>
        </authorList>
    </citation>
    <scope>NUCLEOTIDE SEQUENCE [LARGE SCALE GENOMIC DNA]</scope>
    <source>
        <strain evidence="2">CECT 7477</strain>
    </source>
</reference>